<reference evidence="1 2" key="1">
    <citation type="submission" date="2018-09" db="EMBL/GenBank/DDBJ databases">
        <title>Paenibacillus aracenensis nov. sp. isolated from a cave in southern Spain.</title>
        <authorList>
            <person name="Jurado V."/>
            <person name="Gutierrez-Patricio S."/>
            <person name="Gonzalez-Pimentel J.L."/>
            <person name="Miller A.Z."/>
            <person name="Laiz L."/>
            <person name="Saiz-Jimenez C."/>
        </authorList>
    </citation>
    <scope>NUCLEOTIDE SEQUENCE [LARGE SCALE GENOMIC DNA]</scope>
    <source>
        <strain evidence="1 2">DSM 22867</strain>
    </source>
</reference>
<evidence type="ECO:0000313" key="1">
    <source>
        <dbReference type="EMBL" id="RIX60050.1"/>
    </source>
</evidence>
<dbReference type="AlphaFoldDB" id="A0A3A1VRC2"/>
<keyword evidence="2" id="KW-1185">Reference proteome</keyword>
<comment type="caution">
    <text evidence="1">The sequence shown here is derived from an EMBL/GenBank/DDBJ whole genome shotgun (WGS) entry which is preliminary data.</text>
</comment>
<protein>
    <submittedName>
        <fullName evidence="1">Uncharacterized protein</fullName>
    </submittedName>
</protein>
<dbReference type="EMBL" id="QXQA01000001">
    <property type="protein sequence ID" value="RIX60050.1"/>
    <property type="molecule type" value="Genomic_DNA"/>
</dbReference>
<name>A0A3A1VRC2_9BACL</name>
<organism evidence="1 2">
    <name type="scientific">Paenibacillus nanensis</name>
    <dbReference type="NCBI Taxonomy" id="393251"/>
    <lineage>
        <taxon>Bacteria</taxon>
        <taxon>Bacillati</taxon>
        <taxon>Bacillota</taxon>
        <taxon>Bacilli</taxon>
        <taxon>Bacillales</taxon>
        <taxon>Paenibacillaceae</taxon>
        <taxon>Paenibacillus</taxon>
    </lineage>
</organism>
<dbReference type="OrthoDB" id="2887576at2"/>
<evidence type="ECO:0000313" key="2">
    <source>
        <dbReference type="Proteomes" id="UP000266482"/>
    </source>
</evidence>
<proteinExistence type="predicted"/>
<accession>A0A3A1VRC2</accession>
<gene>
    <name evidence="1" type="ORF">D3P08_00195</name>
</gene>
<sequence length="85" mass="10252">MLEKSYLIPKREGQLFDYEVWDEHTSEEHKWEFWGGQPFSPEEPFERDRLLICLLYSAGLEYFVKELLPEESREILLTLLQGEDK</sequence>
<dbReference type="RefSeq" id="WP_119597425.1">
    <property type="nucleotide sequence ID" value="NZ_QXQA01000001.1"/>
</dbReference>
<dbReference type="Proteomes" id="UP000266482">
    <property type="component" value="Unassembled WGS sequence"/>
</dbReference>